<name>A0ABR9VVC5_9SYNC</name>
<reference evidence="1 2" key="1">
    <citation type="submission" date="2020-10" db="EMBL/GenBank/DDBJ databases">
        <authorList>
            <person name="Castelo-Branco R."/>
            <person name="Eusebio N."/>
            <person name="Adriana R."/>
            <person name="Vieira A."/>
            <person name="Brugerolle De Fraissinette N."/>
            <person name="Rezende De Castro R."/>
            <person name="Schneider M.P."/>
            <person name="Vasconcelos V."/>
            <person name="Leao P.N."/>
        </authorList>
    </citation>
    <scope>NUCLEOTIDE SEQUENCE [LARGE SCALE GENOMIC DNA]</scope>
    <source>
        <strain evidence="1 2">LEGE 00031</strain>
    </source>
</reference>
<comment type="caution">
    <text evidence="1">The sequence shown here is derived from an EMBL/GenBank/DDBJ whole genome shotgun (WGS) entry which is preliminary data.</text>
</comment>
<gene>
    <name evidence="1" type="ORF">IQ217_15935</name>
</gene>
<organism evidence="1 2">
    <name type="scientific">Synechocystis salina LEGE 00031</name>
    <dbReference type="NCBI Taxonomy" id="1828736"/>
    <lineage>
        <taxon>Bacteria</taxon>
        <taxon>Bacillati</taxon>
        <taxon>Cyanobacteriota</taxon>
        <taxon>Cyanophyceae</taxon>
        <taxon>Synechococcales</taxon>
        <taxon>Merismopediaceae</taxon>
        <taxon>Synechocystis</taxon>
    </lineage>
</organism>
<dbReference type="RefSeq" id="WP_194020705.1">
    <property type="nucleotide sequence ID" value="NZ_JADEVV010000057.1"/>
</dbReference>
<evidence type="ECO:0000313" key="2">
    <source>
        <dbReference type="Proteomes" id="UP000658720"/>
    </source>
</evidence>
<sequence>MNQLKVSPQTWQKLKSFANHLNLSVTQLPEKIIQGELAIIDAEELGDLIDVQDTINAENDPENQQPIEWEVIKQVLNL</sequence>
<evidence type="ECO:0000313" key="1">
    <source>
        <dbReference type="EMBL" id="MBE9255298.1"/>
    </source>
</evidence>
<protein>
    <submittedName>
        <fullName evidence="1">Uncharacterized protein</fullName>
    </submittedName>
</protein>
<keyword evidence="2" id="KW-1185">Reference proteome</keyword>
<dbReference type="Proteomes" id="UP000658720">
    <property type="component" value="Unassembled WGS sequence"/>
</dbReference>
<proteinExistence type="predicted"/>
<accession>A0ABR9VVC5</accession>
<dbReference type="EMBL" id="JADEVV010000057">
    <property type="protein sequence ID" value="MBE9255298.1"/>
    <property type="molecule type" value="Genomic_DNA"/>
</dbReference>